<organism evidence="2 3">
    <name type="scientific">Candidatus Mycoplasma haematobovis</name>
    <dbReference type="NCBI Taxonomy" id="432608"/>
    <lineage>
        <taxon>Bacteria</taxon>
        <taxon>Bacillati</taxon>
        <taxon>Mycoplasmatota</taxon>
        <taxon>Mollicutes</taxon>
        <taxon>Mycoplasmataceae</taxon>
        <taxon>Mycoplasma</taxon>
    </lineage>
</organism>
<feature type="transmembrane region" description="Helical" evidence="1">
    <location>
        <begin position="6"/>
        <end position="28"/>
    </location>
</feature>
<dbReference type="EMBL" id="LWUJ01000014">
    <property type="protein sequence ID" value="OAL09780.1"/>
    <property type="molecule type" value="Genomic_DNA"/>
</dbReference>
<evidence type="ECO:0000313" key="3">
    <source>
        <dbReference type="Proteomes" id="UP000077623"/>
    </source>
</evidence>
<reference evidence="3" key="1">
    <citation type="submission" date="2016-04" db="EMBL/GenBank/DDBJ databases">
        <authorList>
            <person name="Quiroz-Castaneda R.E."/>
            <person name="Martinez-Ocampo F."/>
        </authorList>
    </citation>
    <scope>NUCLEOTIDE SEQUENCE [LARGE SCALE GENOMIC DNA]</scope>
    <source>
        <strain evidence="3">INIFAP01</strain>
    </source>
</reference>
<keyword evidence="3" id="KW-1185">Reference proteome</keyword>
<dbReference type="RefSeq" id="WP_187150632.1">
    <property type="nucleotide sequence ID" value="NZ_LWUJ01000014.1"/>
</dbReference>
<protein>
    <submittedName>
        <fullName evidence="2">Uncharacterized protein</fullName>
    </submittedName>
</protein>
<keyword evidence="1" id="KW-0812">Transmembrane</keyword>
<dbReference type="STRING" id="432608.A6V39_04975"/>
<sequence length="145" mass="16465">MSLSTNLVLSGIGLTTVGGIITGGYIFLKDNPRKITEFLKVKKRIMLSKTEDVDAWNKNWAEYVKDNTPKPQPSGDGAQVQATVDESKNNWNLSNYIEKKKKPNEAPDEFKDECISRANKEVSGIWQDEFKKVEKYCTKEETDDN</sequence>
<gene>
    <name evidence="2" type="ORF">A6V39_04975</name>
</gene>
<dbReference type="AlphaFoldDB" id="A0A1A9QDK3"/>
<comment type="caution">
    <text evidence="2">The sequence shown here is derived from an EMBL/GenBank/DDBJ whole genome shotgun (WGS) entry which is preliminary data.</text>
</comment>
<keyword evidence="1" id="KW-1133">Transmembrane helix</keyword>
<evidence type="ECO:0000313" key="2">
    <source>
        <dbReference type="EMBL" id="OAL09780.1"/>
    </source>
</evidence>
<keyword evidence="1" id="KW-0472">Membrane</keyword>
<accession>A0A1A9QDK3</accession>
<name>A0A1A9QDK3_9MOLU</name>
<proteinExistence type="predicted"/>
<evidence type="ECO:0000256" key="1">
    <source>
        <dbReference type="SAM" id="Phobius"/>
    </source>
</evidence>
<dbReference type="Proteomes" id="UP000077623">
    <property type="component" value="Unassembled WGS sequence"/>
</dbReference>